<evidence type="ECO:0000313" key="6">
    <source>
        <dbReference type="EMBL" id="QDS70878.1"/>
    </source>
</evidence>
<feature type="region of interest" description="Disordered" evidence="5">
    <location>
        <begin position="321"/>
        <end position="343"/>
    </location>
</feature>
<organism evidence="6 7">
    <name type="scientific">Venturia effusa</name>
    <dbReference type="NCBI Taxonomy" id="50376"/>
    <lineage>
        <taxon>Eukaryota</taxon>
        <taxon>Fungi</taxon>
        <taxon>Dikarya</taxon>
        <taxon>Ascomycota</taxon>
        <taxon>Pezizomycotina</taxon>
        <taxon>Dothideomycetes</taxon>
        <taxon>Pleosporomycetidae</taxon>
        <taxon>Venturiales</taxon>
        <taxon>Venturiaceae</taxon>
        <taxon>Venturia</taxon>
    </lineage>
</organism>
<evidence type="ECO:0000256" key="3">
    <source>
        <dbReference type="ARBA" id="ARBA00023163"/>
    </source>
</evidence>
<keyword evidence="4" id="KW-0539">Nucleus</keyword>
<feature type="compositionally biased region" description="Low complexity" evidence="5">
    <location>
        <begin position="131"/>
        <end position="158"/>
    </location>
</feature>
<feature type="compositionally biased region" description="Polar residues" evidence="5">
    <location>
        <begin position="159"/>
        <end position="177"/>
    </location>
</feature>
<dbReference type="PANTHER" id="PTHR12694:SF8">
    <property type="entry name" value="TRANSCRIPTION INITIATION FACTOR IIA SUBUNIT 1"/>
    <property type="match status" value="1"/>
</dbReference>
<proteinExistence type="inferred from homology"/>
<evidence type="ECO:0000256" key="1">
    <source>
        <dbReference type="ARBA" id="ARBA00004123"/>
    </source>
</evidence>
<keyword evidence="7" id="KW-1185">Reference proteome</keyword>
<dbReference type="PANTHER" id="PTHR12694">
    <property type="entry name" value="TRANSCRIPTION INITIATION FACTOR IIA SUBUNIT 1"/>
    <property type="match status" value="1"/>
</dbReference>
<evidence type="ECO:0008006" key="8">
    <source>
        <dbReference type="Google" id="ProtNLM"/>
    </source>
</evidence>
<dbReference type="CDD" id="cd07976">
    <property type="entry name" value="TFIIA_alpha_beta_like"/>
    <property type="match status" value="1"/>
</dbReference>
<dbReference type="SMART" id="SM01371">
    <property type="entry name" value="TFIIA"/>
    <property type="match status" value="1"/>
</dbReference>
<comment type="similarity">
    <text evidence="2">Belongs to the TFIIA subunit 1 family.</text>
</comment>
<dbReference type="InterPro" id="IPR004855">
    <property type="entry name" value="TFIIA_asu/bsu"/>
</dbReference>
<evidence type="ECO:0000256" key="5">
    <source>
        <dbReference type="SAM" id="MobiDB-lite"/>
    </source>
</evidence>
<protein>
    <recommendedName>
        <fullName evidence="8">Transcription factor IIA subunit alpha</fullName>
    </recommendedName>
</protein>
<dbReference type="InterPro" id="IPR009088">
    <property type="entry name" value="TFIIA_b-brl"/>
</dbReference>
<evidence type="ECO:0000256" key="4">
    <source>
        <dbReference type="ARBA" id="ARBA00023242"/>
    </source>
</evidence>
<evidence type="ECO:0000256" key="2">
    <source>
        <dbReference type="ARBA" id="ARBA00010059"/>
    </source>
</evidence>
<dbReference type="EMBL" id="CP042189">
    <property type="protein sequence ID" value="QDS70878.1"/>
    <property type="molecule type" value="Genomic_DNA"/>
</dbReference>
<reference evidence="6 7" key="1">
    <citation type="submission" date="2019-07" db="EMBL/GenBank/DDBJ databases">
        <title>Finished genome of Venturia effusa.</title>
        <authorList>
            <person name="Young C.A."/>
            <person name="Cox M.P."/>
            <person name="Ganley A.R.D."/>
            <person name="David W.J."/>
        </authorList>
    </citation>
    <scope>NUCLEOTIDE SEQUENCE [LARGE SCALE GENOMIC DNA]</scope>
    <source>
        <strain evidence="7">albino</strain>
    </source>
</reference>
<dbReference type="SUPFAM" id="SSF50784">
    <property type="entry name" value="Transcription factor IIA (TFIIA), beta-barrel domain"/>
    <property type="match status" value="1"/>
</dbReference>
<dbReference type="Gene3D" id="1.10.287.100">
    <property type="match status" value="1"/>
</dbReference>
<dbReference type="GO" id="GO:0006367">
    <property type="term" value="P:transcription initiation at RNA polymerase II promoter"/>
    <property type="evidence" value="ECO:0007669"/>
    <property type="project" value="InterPro"/>
</dbReference>
<dbReference type="OrthoDB" id="6275927at2759"/>
<gene>
    <name evidence="6" type="ORF">FKW77_005901</name>
</gene>
<evidence type="ECO:0000313" key="7">
    <source>
        <dbReference type="Proteomes" id="UP000316270"/>
    </source>
</evidence>
<dbReference type="SUPFAM" id="SSF47396">
    <property type="entry name" value="Transcription factor IIA (TFIIA), alpha-helical domain"/>
    <property type="match status" value="1"/>
</dbReference>
<dbReference type="Proteomes" id="UP000316270">
    <property type="component" value="Chromosome 5"/>
</dbReference>
<accession>A0A517L5K4</accession>
<feature type="compositionally biased region" description="Low complexity" evidence="5">
    <location>
        <begin position="185"/>
        <end position="212"/>
    </location>
</feature>
<feature type="compositionally biased region" description="Basic and acidic residues" evidence="5">
    <location>
        <begin position="78"/>
        <end position="96"/>
    </location>
</feature>
<dbReference type="GO" id="GO:0005672">
    <property type="term" value="C:transcription factor TFIIA complex"/>
    <property type="evidence" value="ECO:0007669"/>
    <property type="project" value="InterPro"/>
</dbReference>
<dbReference type="Gene3D" id="2.30.18.10">
    <property type="entry name" value="Transcription factor IIA (TFIIA), beta-barrel domain"/>
    <property type="match status" value="1"/>
</dbReference>
<dbReference type="STRING" id="50376.A0A517L5K4"/>
<feature type="region of interest" description="Disordered" evidence="5">
    <location>
        <begin position="358"/>
        <end position="378"/>
    </location>
</feature>
<sequence>MSNLVVGQIYETIINRIVVEAQNDFEEAGLEQETLQELKQKWQSNITAMHIANCPWDPTPPPQQVANPPTLPSNVKSEGYKPEAYKGDYKPQEYKSDSNGLPNHQALAHNGPPAEPRIKQEKYDGVMPPYQQQQHQQHQGSLNPAQAQQRSQQLLHQQFGSQANASIQAMQHQQQRQGIPLSHPQQQHQQHRQQQYQQHLQHQQQQQQYQQRPNHIQLPGPGQRPPHAQPQPQVQQSSNLGHAQTDGADDAHVEWKTLLAERREQPGKDRLAADVAFRAYIMQADADSHNGIMMPLGDHPSMKKISRGKHLASSQLPTCSIAGTSDASRPIPQFDGGDEDHDVKPKIEADEDAINSDLDDSEDELENPDQDDHEGGNVGETILCTYDKVQRVKNKWKCVLKDGILTTGGKEFVFHKATGEFEW</sequence>
<feature type="compositionally biased region" description="Acidic residues" evidence="5">
    <location>
        <begin position="358"/>
        <end position="372"/>
    </location>
</feature>
<dbReference type="AlphaFoldDB" id="A0A517L5K4"/>
<comment type="subcellular location">
    <subcellularLocation>
        <location evidence="1">Nucleus</location>
    </subcellularLocation>
</comment>
<keyword evidence="3" id="KW-0804">Transcription</keyword>
<dbReference type="FunFam" id="2.30.18.10:FF:000006">
    <property type="entry name" value="Transcription factor TFIIA complex subunit Toa1"/>
    <property type="match status" value="1"/>
</dbReference>
<name>A0A517L5K4_9PEZI</name>
<feature type="region of interest" description="Disordered" evidence="5">
    <location>
        <begin position="53"/>
        <end position="248"/>
    </location>
</feature>
<dbReference type="Pfam" id="PF03153">
    <property type="entry name" value="TFIIA"/>
    <property type="match status" value="1"/>
</dbReference>